<name>A0ABT7S520_9CELL</name>
<evidence type="ECO:0000313" key="3">
    <source>
        <dbReference type="Proteomes" id="UP001321453"/>
    </source>
</evidence>
<organism evidence="2 3">
    <name type="scientific">Cellulomonas edaphi</name>
    <dbReference type="NCBI Taxonomy" id="3053468"/>
    <lineage>
        <taxon>Bacteria</taxon>
        <taxon>Bacillati</taxon>
        <taxon>Actinomycetota</taxon>
        <taxon>Actinomycetes</taxon>
        <taxon>Micrococcales</taxon>
        <taxon>Cellulomonadaceae</taxon>
        <taxon>Cellulomonas</taxon>
    </lineage>
</organism>
<keyword evidence="1" id="KW-0812">Transmembrane</keyword>
<keyword evidence="1" id="KW-1133">Transmembrane helix</keyword>
<protein>
    <submittedName>
        <fullName evidence="2">Uncharacterized protein</fullName>
    </submittedName>
</protein>
<evidence type="ECO:0000313" key="2">
    <source>
        <dbReference type="EMBL" id="MDM7830705.1"/>
    </source>
</evidence>
<proteinExistence type="predicted"/>
<dbReference type="EMBL" id="JAUCGR010000001">
    <property type="protein sequence ID" value="MDM7830705.1"/>
    <property type="molecule type" value="Genomic_DNA"/>
</dbReference>
<dbReference type="Proteomes" id="UP001321453">
    <property type="component" value="Unassembled WGS sequence"/>
</dbReference>
<dbReference type="RefSeq" id="WP_289445865.1">
    <property type="nucleotide sequence ID" value="NZ_JAUCGR010000001.1"/>
</dbReference>
<reference evidence="2 3" key="1">
    <citation type="submission" date="2023-06" db="EMBL/GenBank/DDBJ databases">
        <title>Cellulomonas sp. MW9 Whole genome sequence.</title>
        <authorList>
            <person name="Park S."/>
        </authorList>
    </citation>
    <scope>NUCLEOTIDE SEQUENCE [LARGE SCALE GENOMIC DNA]</scope>
    <source>
        <strain evidence="2 3">MW9</strain>
    </source>
</reference>
<feature type="transmembrane region" description="Helical" evidence="1">
    <location>
        <begin position="28"/>
        <end position="49"/>
    </location>
</feature>
<evidence type="ECO:0000256" key="1">
    <source>
        <dbReference type="SAM" id="Phobius"/>
    </source>
</evidence>
<gene>
    <name evidence="2" type="ORF">QRT05_05125</name>
</gene>
<keyword evidence="3" id="KW-1185">Reference proteome</keyword>
<sequence length="342" mass="35841">MTTDVTDAPGTAAEVPPRFRPSRALRGLLVVITSAALLVAVATVVDWGWRSGRSTDAWAGRFGDPAMTLADGTALPASPPTITRWMLEPTTYGLPDDTSVLAAAFGGPVVAVDAHTWATATGTVEFSALDSVLADPTSPMNTGPTFTGATSEQVPAAPTFTTEKAQLDEVRRLLAVVGWPADAPVRGFTSGSGRAFSVRPPVPEAAITTNASVFPAPRVEFAADGSLSSVRLQPWALTRPAEQTAVRSAEQALDDLRHHRSAVAWWEARTTPNLVERVVGSPFFSSADDASPTGPIASITLYGDCTGVLGQTHPCWVFLDADGNHVGTVLAAEDDVYPPGLR</sequence>
<accession>A0ABT7S520</accession>
<comment type="caution">
    <text evidence="2">The sequence shown here is derived from an EMBL/GenBank/DDBJ whole genome shotgun (WGS) entry which is preliminary data.</text>
</comment>
<keyword evidence="1" id="KW-0472">Membrane</keyword>